<keyword evidence="5" id="KW-0812">Transmembrane</keyword>
<dbReference type="AlphaFoldDB" id="A0A2P6REJ6"/>
<evidence type="ECO:0000256" key="7">
    <source>
        <dbReference type="ARBA" id="ARBA00022737"/>
    </source>
</evidence>
<evidence type="ECO:0000256" key="10">
    <source>
        <dbReference type="ARBA" id="ARBA00023170"/>
    </source>
</evidence>
<dbReference type="PRINTS" id="PR00019">
    <property type="entry name" value="LEURICHRPT"/>
</dbReference>
<dbReference type="EC" id="2.7.11.1" evidence="12"/>
<dbReference type="InterPro" id="IPR032675">
    <property type="entry name" value="LRR_dom_sf"/>
</dbReference>
<evidence type="ECO:0000256" key="1">
    <source>
        <dbReference type="ARBA" id="ARBA00004251"/>
    </source>
</evidence>
<keyword evidence="3" id="KW-1003">Cell membrane</keyword>
<evidence type="ECO:0000256" key="9">
    <source>
        <dbReference type="ARBA" id="ARBA00023136"/>
    </source>
</evidence>
<keyword evidence="12" id="KW-0808">Transferase</keyword>
<keyword evidence="10" id="KW-0675">Receptor</keyword>
<keyword evidence="6" id="KW-0732">Signal</keyword>
<gene>
    <name evidence="12" type="ORF">RchiOBHm_Chr3g0483771</name>
</gene>
<comment type="similarity">
    <text evidence="2">Belongs to the RLP family.</text>
</comment>
<dbReference type="InterPro" id="IPR001611">
    <property type="entry name" value="Leu-rich_rpt"/>
</dbReference>
<dbReference type="STRING" id="74649.A0A2P6REJ6"/>
<keyword evidence="13" id="KW-1185">Reference proteome</keyword>
<dbReference type="Pfam" id="PF00560">
    <property type="entry name" value="LRR_1"/>
    <property type="match status" value="4"/>
</dbReference>
<keyword evidence="11" id="KW-0325">Glycoprotein</keyword>
<keyword evidence="7" id="KW-0677">Repeat</keyword>
<keyword evidence="12" id="KW-0723">Serine/threonine-protein kinase</keyword>
<dbReference type="FunFam" id="3.80.10.10:FF:000095">
    <property type="entry name" value="LRR receptor-like serine/threonine-protein kinase GSO1"/>
    <property type="match status" value="1"/>
</dbReference>
<dbReference type="Gene3D" id="3.80.10.10">
    <property type="entry name" value="Ribonuclease Inhibitor"/>
    <property type="match status" value="5"/>
</dbReference>
<reference evidence="12 13" key="1">
    <citation type="journal article" date="2018" name="Nat. Genet.">
        <title>The Rosa genome provides new insights in the design of modern roses.</title>
        <authorList>
            <person name="Bendahmane M."/>
        </authorList>
    </citation>
    <scope>NUCLEOTIDE SEQUENCE [LARGE SCALE GENOMIC DNA]</scope>
    <source>
        <strain evidence="13">cv. Old Blush</strain>
    </source>
</reference>
<dbReference type="OMA" id="WVDRIMK"/>
<dbReference type="InterPro" id="IPR003591">
    <property type="entry name" value="Leu-rich_rpt_typical-subtyp"/>
</dbReference>
<protein>
    <submittedName>
        <fullName evidence="12">Putative non-specific serine/threonine protein kinase</fullName>
        <ecNumber evidence="12">2.7.11.1</ecNumber>
    </submittedName>
</protein>
<keyword evidence="12" id="KW-0418">Kinase</keyword>
<dbReference type="EMBL" id="PDCK01000041">
    <property type="protein sequence ID" value="PRQ44851.1"/>
    <property type="molecule type" value="Genomic_DNA"/>
</dbReference>
<dbReference type="PROSITE" id="PS51450">
    <property type="entry name" value="LRR"/>
    <property type="match status" value="1"/>
</dbReference>
<organism evidence="12 13">
    <name type="scientific">Rosa chinensis</name>
    <name type="common">China rose</name>
    <dbReference type="NCBI Taxonomy" id="74649"/>
    <lineage>
        <taxon>Eukaryota</taxon>
        <taxon>Viridiplantae</taxon>
        <taxon>Streptophyta</taxon>
        <taxon>Embryophyta</taxon>
        <taxon>Tracheophyta</taxon>
        <taxon>Spermatophyta</taxon>
        <taxon>Magnoliopsida</taxon>
        <taxon>eudicotyledons</taxon>
        <taxon>Gunneridae</taxon>
        <taxon>Pentapetalae</taxon>
        <taxon>rosids</taxon>
        <taxon>fabids</taxon>
        <taxon>Rosales</taxon>
        <taxon>Rosaceae</taxon>
        <taxon>Rosoideae</taxon>
        <taxon>Rosoideae incertae sedis</taxon>
        <taxon>Rosa</taxon>
    </lineage>
</organism>
<keyword evidence="4" id="KW-0433">Leucine-rich repeat</keyword>
<evidence type="ECO:0000256" key="8">
    <source>
        <dbReference type="ARBA" id="ARBA00022989"/>
    </source>
</evidence>
<evidence type="ECO:0000256" key="4">
    <source>
        <dbReference type="ARBA" id="ARBA00022614"/>
    </source>
</evidence>
<dbReference type="SUPFAM" id="SSF52047">
    <property type="entry name" value="RNI-like"/>
    <property type="match status" value="1"/>
</dbReference>
<evidence type="ECO:0000256" key="3">
    <source>
        <dbReference type="ARBA" id="ARBA00022475"/>
    </source>
</evidence>
<dbReference type="SUPFAM" id="SSF52058">
    <property type="entry name" value="L domain-like"/>
    <property type="match status" value="2"/>
</dbReference>
<evidence type="ECO:0000256" key="5">
    <source>
        <dbReference type="ARBA" id="ARBA00022692"/>
    </source>
</evidence>
<dbReference type="PANTHER" id="PTHR48061">
    <property type="entry name" value="LEUCINE-RICH REPEAT RECEPTOR PROTEIN KINASE EMS1-LIKE-RELATED"/>
    <property type="match status" value="1"/>
</dbReference>
<evidence type="ECO:0000313" key="13">
    <source>
        <dbReference type="Proteomes" id="UP000238479"/>
    </source>
</evidence>
<comment type="caution">
    <text evidence="12">The sequence shown here is derived from an EMBL/GenBank/DDBJ whole genome shotgun (WGS) entry which is preliminary data.</text>
</comment>
<accession>A0A2P6REJ6</accession>
<evidence type="ECO:0000313" key="12">
    <source>
        <dbReference type="EMBL" id="PRQ44851.1"/>
    </source>
</evidence>
<name>A0A2P6REJ6_ROSCH</name>
<keyword evidence="9" id="KW-0472">Membrane</keyword>
<dbReference type="Proteomes" id="UP000238479">
    <property type="component" value="Chromosome 3"/>
</dbReference>
<dbReference type="Pfam" id="PF13855">
    <property type="entry name" value="LRR_8"/>
    <property type="match status" value="2"/>
</dbReference>
<comment type="subcellular location">
    <subcellularLocation>
        <location evidence="1">Cell membrane</location>
        <topology evidence="1">Single-pass type I membrane protein</topology>
    </subcellularLocation>
</comment>
<sequence length="812" mass="90103">MYSGGELKLENPNLGTLIQNLTELTELNLDSVKISGQGSDWCEAISSSLPNLRVLSLSGCALSGPICESLAKLQSLYEIDLGNNSFYAPVPRSFANFSNLTSLCLHDFDLLGTFPKEIFQIPSLKTIGVSGNFALHVSFPEFPKNGSLRSLIVGSTSFSVDLPNSIGNLKMLSSIDISNCSFTGSFRKSIENLTQLADLDMSGNRFNSPISSIHWETLVNLEILNLRNSQLYGTIPSSVVSLPKMKTLILSNNRFSGQVPEFSNTSSPLLGTLGLENNNLEGQIPTSIFNLQGLIFLNLSSNNFSGFSFNGPQVPRDLWSLDLSHNSLLFNYSGTNSSSLQMRILSLASNKLRAFPDFLRNQSTFYDLDLSNNQIQGEIHNWIYSLKSLDSLDLSTNSLVTLEAPLPNSTSALSSLDLHSNKLQGIHSSYSFLQLDHLGLASNKLTTFPDFLRNQSTLYDLDLSNNQIQGEIPNWILSLKSLDSLDLSGNSLVTLEAPLLFWTFIPTNFKIWILDSLQKLNLSCNSLESLEAPLPHLTIVPLSVDLHSNQLQGHFPLFLSSSYQDYSRNNFSSSIPTDISDFIYGSYLSLSSNNFHRAIPKSIFNARGGVLDLSNNSLSGNIPQCLTQSLSHLVIDLRRNKISGTIPDNFLKGCELRNLDLSNNQMQGRFPKSLVNCSRLEVLNIGNNNITDTFPCFLMSLSTLRILVLRSNKFYGCIGCPKTNDTWSVLQIIDLAHNNFRGDMPGRLSLTWQAMVSNEDESPTNLGFFYQPGRNYTCNVYKRVCHTHSYDVSSYYAIYYRDAITTIIKGLE</sequence>
<dbReference type="Gramene" id="PRQ44851">
    <property type="protein sequence ID" value="PRQ44851"/>
    <property type="gene ID" value="RchiOBHm_Chr3g0483771"/>
</dbReference>
<evidence type="ECO:0000256" key="11">
    <source>
        <dbReference type="ARBA" id="ARBA00023180"/>
    </source>
</evidence>
<proteinExistence type="inferred from homology"/>
<evidence type="ECO:0000256" key="2">
    <source>
        <dbReference type="ARBA" id="ARBA00009592"/>
    </source>
</evidence>
<dbReference type="GO" id="GO:0004674">
    <property type="term" value="F:protein serine/threonine kinase activity"/>
    <property type="evidence" value="ECO:0007669"/>
    <property type="project" value="UniProtKB-KW"/>
</dbReference>
<evidence type="ECO:0000256" key="6">
    <source>
        <dbReference type="ARBA" id="ARBA00022729"/>
    </source>
</evidence>
<dbReference type="InterPro" id="IPR046956">
    <property type="entry name" value="RLP23-like"/>
</dbReference>
<dbReference type="FunFam" id="3.80.10.10:FF:000041">
    <property type="entry name" value="LRR receptor-like serine/threonine-protein kinase ERECTA"/>
    <property type="match status" value="1"/>
</dbReference>
<dbReference type="PANTHER" id="PTHR48061:SF2">
    <property type="entry name" value="RECEPTOR LIKE PROTEIN 30-LIKE"/>
    <property type="match status" value="1"/>
</dbReference>
<keyword evidence="8" id="KW-1133">Transmembrane helix</keyword>
<dbReference type="SMART" id="SM00369">
    <property type="entry name" value="LRR_TYP"/>
    <property type="match status" value="7"/>
</dbReference>
<dbReference type="GO" id="GO:0005886">
    <property type="term" value="C:plasma membrane"/>
    <property type="evidence" value="ECO:0007669"/>
    <property type="project" value="UniProtKB-SubCell"/>
</dbReference>